<organism evidence="1 2">
    <name type="scientific">Kibdelosporangium lantanae</name>
    <dbReference type="NCBI Taxonomy" id="1497396"/>
    <lineage>
        <taxon>Bacteria</taxon>
        <taxon>Bacillati</taxon>
        <taxon>Actinomycetota</taxon>
        <taxon>Actinomycetes</taxon>
        <taxon>Pseudonocardiales</taxon>
        <taxon>Pseudonocardiaceae</taxon>
        <taxon>Kibdelosporangium</taxon>
    </lineage>
</organism>
<evidence type="ECO:0008006" key="3">
    <source>
        <dbReference type="Google" id="ProtNLM"/>
    </source>
</evidence>
<comment type="caution">
    <text evidence="1">The sequence shown here is derived from an EMBL/GenBank/DDBJ whole genome shotgun (WGS) entry which is preliminary data.</text>
</comment>
<evidence type="ECO:0000313" key="2">
    <source>
        <dbReference type="Proteomes" id="UP001597045"/>
    </source>
</evidence>
<dbReference type="Proteomes" id="UP001597045">
    <property type="component" value="Unassembled WGS sequence"/>
</dbReference>
<protein>
    <recommendedName>
        <fullName evidence="3">Rubredoxin</fullName>
    </recommendedName>
</protein>
<gene>
    <name evidence="1" type="ORF">ACFQ1S_02885</name>
</gene>
<dbReference type="EMBL" id="JBHTIS010000087">
    <property type="protein sequence ID" value="MFD1044613.1"/>
    <property type="molecule type" value="Genomic_DNA"/>
</dbReference>
<sequence length="109" mass="12316">MTSARIRRTLGCMVTEFAIERYTFTCTNCGHTWSADYDVQYLEDRDGDEWAFYRLNGQPVIAPTEETHLCPVCGRGRVFVDLVAQRRIPLASLDSDEPRVKVTAGVPTT</sequence>
<evidence type="ECO:0000313" key="1">
    <source>
        <dbReference type="EMBL" id="MFD1044613.1"/>
    </source>
</evidence>
<accession>A0ABW3M242</accession>
<proteinExistence type="predicted"/>
<reference evidence="2" key="1">
    <citation type="journal article" date="2019" name="Int. J. Syst. Evol. Microbiol.">
        <title>The Global Catalogue of Microorganisms (GCM) 10K type strain sequencing project: providing services to taxonomists for standard genome sequencing and annotation.</title>
        <authorList>
            <consortium name="The Broad Institute Genomics Platform"/>
            <consortium name="The Broad Institute Genome Sequencing Center for Infectious Disease"/>
            <person name="Wu L."/>
            <person name="Ma J."/>
        </authorList>
    </citation>
    <scope>NUCLEOTIDE SEQUENCE [LARGE SCALE GENOMIC DNA]</scope>
    <source>
        <strain evidence="2">JCM 31486</strain>
    </source>
</reference>
<keyword evidence="2" id="KW-1185">Reference proteome</keyword>
<name>A0ABW3M242_9PSEU</name>